<keyword evidence="2" id="KW-1133">Transmembrane helix</keyword>
<dbReference type="EMBL" id="FNWL01000002">
    <property type="protein sequence ID" value="SEH14628.1"/>
    <property type="molecule type" value="Genomic_DNA"/>
</dbReference>
<dbReference type="Proteomes" id="UP000199112">
    <property type="component" value="Unassembled WGS sequence"/>
</dbReference>
<sequence length="90" mass="9356">MTHFVPASELYHVESGTPIAHPAHQATDADVKRALEAEGDREVCTDGGTDSRDTNRWDTPCGVHHGYVFLAGACAGAAAVLSLIVVVGGV</sequence>
<gene>
    <name evidence="3" type="ORF">SAMN04487967_1693</name>
</gene>
<accession>A0A1H6FWT1</accession>
<name>A0A1H6FWT1_9EURY</name>
<feature type="region of interest" description="Disordered" evidence="1">
    <location>
        <begin position="37"/>
        <end position="56"/>
    </location>
</feature>
<dbReference type="OrthoDB" id="205971at2157"/>
<keyword evidence="2" id="KW-0472">Membrane</keyword>
<organism evidence="3 4">
    <name type="scientific">Natronorubrum sediminis</name>
    <dbReference type="NCBI Taxonomy" id="640943"/>
    <lineage>
        <taxon>Archaea</taxon>
        <taxon>Methanobacteriati</taxon>
        <taxon>Methanobacteriota</taxon>
        <taxon>Stenosarchaea group</taxon>
        <taxon>Halobacteria</taxon>
        <taxon>Halobacteriales</taxon>
        <taxon>Natrialbaceae</taxon>
        <taxon>Natronorubrum</taxon>
    </lineage>
</organism>
<feature type="transmembrane region" description="Helical" evidence="2">
    <location>
        <begin position="67"/>
        <end position="87"/>
    </location>
</feature>
<dbReference type="RefSeq" id="WP_090506637.1">
    <property type="nucleotide sequence ID" value="NZ_FNWL01000002.1"/>
</dbReference>
<evidence type="ECO:0000313" key="3">
    <source>
        <dbReference type="EMBL" id="SEH14628.1"/>
    </source>
</evidence>
<dbReference type="AlphaFoldDB" id="A0A1H6FWT1"/>
<evidence type="ECO:0000256" key="1">
    <source>
        <dbReference type="SAM" id="MobiDB-lite"/>
    </source>
</evidence>
<keyword evidence="4" id="KW-1185">Reference proteome</keyword>
<keyword evidence="2" id="KW-0812">Transmembrane</keyword>
<protein>
    <submittedName>
        <fullName evidence="3">Uncharacterized protein</fullName>
    </submittedName>
</protein>
<evidence type="ECO:0000256" key="2">
    <source>
        <dbReference type="SAM" id="Phobius"/>
    </source>
</evidence>
<reference evidence="4" key="1">
    <citation type="submission" date="2016-10" db="EMBL/GenBank/DDBJ databases">
        <authorList>
            <person name="Varghese N."/>
            <person name="Submissions S."/>
        </authorList>
    </citation>
    <scope>NUCLEOTIDE SEQUENCE [LARGE SCALE GENOMIC DNA]</scope>
    <source>
        <strain evidence="4">CGMCC 1.8981</strain>
    </source>
</reference>
<proteinExistence type="predicted"/>
<evidence type="ECO:0000313" key="4">
    <source>
        <dbReference type="Proteomes" id="UP000199112"/>
    </source>
</evidence>